<dbReference type="InterPro" id="IPR031330">
    <property type="entry name" value="Gly_Hdrlase_35_cat"/>
</dbReference>
<dbReference type="SUPFAM" id="SSF51445">
    <property type="entry name" value="(Trans)glycosidases"/>
    <property type="match status" value="1"/>
</dbReference>
<organism evidence="3 4">
    <name type="scientific">Gluconobacter oxydans NBRC 3293</name>
    <dbReference type="NCBI Taxonomy" id="1315969"/>
    <lineage>
        <taxon>Bacteria</taxon>
        <taxon>Pseudomonadati</taxon>
        <taxon>Pseudomonadota</taxon>
        <taxon>Alphaproteobacteria</taxon>
        <taxon>Acetobacterales</taxon>
        <taxon>Acetobacteraceae</taxon>
        <taxon>Gluconobacter</taxon>
    </lineage>
</organism>
<proteinExistence type="inferred from homology"/>
<evidence type="ECO:0000259" key="2">
    <source>
        <dbReference type="Pfam" id="PF01301"/>
    </source>
</evidence>
<accession>A0A829WPF7</accession>
<evidence type="ECO:0000313" key="3">
    <source>
        <dbReference type="EMBL" id="GEM17045.1"/>
    </source>
</evidence>
<feature type="domain" description="Glycoside hydrolase 35 catalytic" evidence="2">
    <location>
        <begin position="46"/>
        <end position="101"/>
    </location>
</feature>
<evidence type="ECO:0000313" key="4">
    <source>
        <dbReference type="Proteomes" id="UP000484858"/>
    </source>
</evidence>
<gene>
    <name evidence="3" type="ORF">NBRC3293_1542</name>
</gene>
<dbReference type="InterPro" id="IPR001944">
    <property type="entry name" value="Glycoside_Hdrlase_35"/>
</dbReference>
<dbReference type="GO" id="GO:0004553">
    <property type="term" value="F:hydrolase activity, hydrolyzing O-glycosyl compounds"/>
    <property type="evidence" value="ECO:0007669"/>
    <property type="project" value="InterPro"/>
</dbReference>
<dbReference type="GO" id="GO:0005975">
    <property type="term" value="P:carbohydrate metabolic process"/>
    <property type="evidence" value="ECO:0007669"/>
    <property type="project" value="InterPro"/>
</dbReference>
<protein>
    <recommendedName>
        <fullName evidence="2">Glycoside hydrolase 35 catalytic domain-containing protein</fullName>
    </recommendedName>
</protein>
<dbReference type="Gene3D" id="3.20.20.80">
    <property type="entry name" value="Glycosidases"/>
    <property type="match status" value="2"/>
</dbReference>
<dbReference type="InterPro" id="IPR017853">
    <property type="entry name" value="GH"/>
</dbReference>
<dbReference type="EMBL" id="BARJ01000009">
    <property type="protein sequence ID" value="GEM17045.1"/>
    <property type="molecule type" value="Genomic_DNA"/>
</dbReference>
<comment type="similarity">
    <text evidence="1">Belongs to the glycosyl hydrolase 35 family.</text>
</comment>
<name>A0A829WPF7_GLUOY</name>
<dbReference type="PANTHER" id="PTHR23421">
    <property type="entry name" value="BETA-GALACTOSIDASE RELATED"/>
    <property type="match status" value="1"/>
</dbReference>
<dbReference type="AlphaFoldDB" id="A0A829WPF7"/>
<evidence type="ECO:0000256" key="1">
    <source>
        <dbReference type="ARBA" id="ARBA00009809"/>
    </source>
</evidence>
<reference evidence="3 4" key="1">
    <citation type="submission" date="2013-04" db="EMBL/GenBank/DDBJ databases">
        <title>Gluconobacter oxydans NBRC 3293 whole genome sequence.</title>
        <authorList>
            <person name="Matsutani M."/>
            <person name="Yakushi T."/>
            <person name="Matsushita K."/>
        </authorList>
    </citation>
    <scope>NUCLEOTIDE SEQUENCE [LARGE SCALE GENOMIC DNA]</scope>
    <source>
        <strain evidence="3 4">NBRC 3293</strain>
    </source>
</reference>
<comment type="caution">
    <text evidence="3">The sequence shown here is derived from an EMBL/GenBank/DDBJ whole genome shotgun (WGS) entry which is preliminary data.</text>
</comment>
<sequence>MLVFWVFLRPGPYIFREWDLAGPINLIQVENEYASFGNDPTYMAWISEAYLGWLTHWGENDLARVEFTKDFSAIVAKGLSFNLYVVHGGTNFGFGAGANAPREGRV</sequence>
<dbReference type="Pfam" id="PF01301">
    <property type="entry name" value="Glyco_hydro_35"/>
    <property type="match status" value="1"/>
</dbReference>
<dbReference type="Proteomes" id="UP000484858">
    <property type="component" value="Unassembled WGS sequence"/>
</dbReference>